<dbReference type="PANTHER" id="PTHR37953:SF1">
    <property type="entry name" value="UPF0127 PROTEIN MJ1496"/>
    <property type="match status" value="1"/>
</dbReference>
<gene>
    <name evidence="2" type="ORF">J2739_001266</name>
</gene>
<dbReference type="RefSeq" id="WP_309899641.1">
    <property type="nucleotide sequence ID" value="NZ_JAVDRF010000002.1"/>
</dbReference>
<protein>
    <submittedName>
        <fullName evidence="2">Uncharacterized membrane protein (UPF0127 family)</fullName>
    </submittedName>
</protein>
<keyword evidence="1" id="KW-0732">Signal</keyword>
<evidence type="ECO:0000313" key="2">
    <source>
        <dbReference type="EMBL" id="MDR6535506.1"/>
    </source>
</evidence>
<name>A0ABU1NAN5_9BURK</name>
<dbReference type="EMBL" id="JAVDRF010000002">
    <property type="protein sequence ID" value="MDR6535506.1"/>
    <property type="molecule type" value="Genomic_DNA"/>
</dbReference>
<evidence type="ECO:0000313" key="3">
    <source>
        <dbReference type="Proteomes" id="UP001184230"/>
    </source>
</evidence>
<dbReference type="Proteomes" id="UP001184230">
    <property type="component" value="Unassembled WGS sequence"/>
</dbReference>
<organism evidence="2 3">
    <name type="scientific">Variovorax soli</name>
    <dbReference type="NCBI Taxonomy" id="376815"/>
    <lineage>
        <taxon>Bacteria</taxon>
        <taxon>Pseudomonadati</taxon>
        <taxon>Pseudomonadota</taxon>
        <taxon>Betaproteobacteria</taxon>
        <taxon>Burkholderiales</taxon>
        <taxon>Comamonadaceae</taxon>
        <taxon>Variovorax</taxon>
    </lineage>
</organism>
<evidence type="ECO:0000256" key="1">
    <source>
        <dbReference type="SAM" id="SignalP"/>
    </source>
</evidence>
<accession>A0ABU1NAN5</accession>
<feature type="chain" id="PRO_5045291457" evidence="1">
    <location>
        <begin position="20"/>
        <end position="150"/>
    </location>
</feature>
<dbReference type="Pfam" id="PF02643">
    <property type="entry name" value="DUF192"/>
    <property type="match status" value="1"/>
</dbReference>
<sequence>MFQRLIVLLALFASLVASALAQQAQTGLQRVRLSAGMYQIDAQVAQTPEQRQIGLMFRNEMPQTEGMIFVFEQPATQCFWMRNTLLPLTAAFIADDGRIVNLADMKPQTDDSHCSEEPVRFVLEMNQGWFAHKNIKKGAKLGGELFAKKR</sequence>
<reference evidence="2 3" key="1">
    <citation type="submission" date="2023-07" db="EMBL/GenBank/DDBJ databases">
        <title>Sorghum-associated microbial communities from plants grown in Nebraska, USA.</title>
        <authorList>
            <person name="Schachtman D."/>
        </authorList>
    </citation>
    <scope>NUCLEOTIDE SEQUENCE [LARGE SCALE GENOMIC DNA]</scope>
    <source>
        <strain evidence="2 3">DS1781</strain>
    </source>
</reference>
<feature type="signal peptide" evidence="1">
    <location>
        <begin position="1"/>
        <end position="19"/>
    </location>
</feature>
<dbReference type="Gene3D" id="2.60.120.1140">
    <property type="entry name" value="Protein of unknown function DUF192"/>
    <property type="match status" value="1"/>
</dbReference>
<dbReference type="PANTHER" id="PTHR37953">
    <property type="entry name" value="UPF0127 PROTEIN MJ1496"/>
    <property type="match status" value="1"/>
</dbReference>
<dbReference type="InterPro" id="IPR038695">
    <property type="entry name" value="Saro_0823-like_sf"/>
</dbReference>
<proteinExistence type="predicted"/>
<comment type="caution">
    <text evidence="2">The sequence shown here is derived from an EMBL/GenBank/DDBJ whole genome shotgun (WGS) entry which is preliminary data.</text>
</comment>
<dbReference type="InterPro" id="IPR003795">
    <property type="entry name" value="DUF192"/>
</dbReference>
<keyword evidence="3" id="KW-1185">Reference proteome</keyword>